<keyword evidence="3" id="KW-1185">Reference proteome</keyword>
<evidence type="ECO:0000256" key="1">
    <source>
        <dbReference type="SAM" id="MobiDB-lite"/>
    </source>
</evidence>
<sequence>MEKRTKQKKKRTSQKPKTKEREVQSHSRLTKKSIVHCKDNTFKIFFFEVVDTQHTLKQNLKDAKHKNKLQFTVNKYKINEM</sequence>
<feature type="compositionally biased region" description="Basic residues" evidence="1">
    <location>
        <begin position="1"/>
        <end position="16"/>
    </location>
</feature>
<organism evidence="2 3">
    <name type="scientific">Reticulomyxa filosa</name>
    <dbReference type="NCBI Taxonomy" id="46433"/>
    <lineage>
        <taxon>Eukaryota</taxon>
        <taxon>Sar</taxon>
        <taxon>Rhizaria</taxon>
        <taxon>Retaria</taxon>
        <taxon>Foraminifera</taxon>
        <taxon>Monothalamids</taxon>
        <taxon>Reticulomyxidae</taxon>
        <taxon>Reticulomyxa</taxon>
    </lineage>
</organism>
<protein>
    <submittedName>
        <fullName evidence="2">Uncharacterized protein</fullName>
    </submittedName>
</protein>
<dbReference type="AlphaFoldDB" id="X6NAA2"/>
<feature type="region of interest" description="Disordered" evidence="1">
    <location>
        <begin position="1"/>
        <end position="30"/>
    </location>
</feature>
<name>X6NAA2_RETFI</name>
<reference evidence="2 3" key="1">
    <citation type="journal article" date="2013" name="Curr. Biol.">
        <title>The Genome of the Foraminiferan Reticulomyxa filosa.</title>
        <authorList>
            <person name="Glockner G."/>
            <person name="Hulsmann N."/>
            <person name="Schleicher M."/>
            <person name="Noegel A.A."/>
            <person name="Eichinger L."/>
            <person name="Gallinger C."/>
            <person name="Pawlowski J."/>
            <person name="Sierra R."/>
            <person name="Euteneuer U."/>
            <person name="Pillet L."/>
            <person name="Moustafa A."/>
            <person name="Platzer M."/>
            <person name="Groth M."/>
            <person name="Szafranski K."/>
            <person name="Schliwa M."/>
        </authorList>
    </citation>
    <scope>NUCLEOTIDE SEQUENCE [LARGE SCALE GENOMIC DNA]</scope>
</reference>
<evidence type="ECO:0000313" key="2">
    <source>
        <dbReference type="EMBL" id="ETO22242.1"/>
    </source>
</evidence>
<dbReference type="EMBL" id="ASPP01010895">
    <property type="protein sequence ID" value="ETO22242.1"/>
    <property type="molecule type" value="Genomic_DNA"/>
</dbReference>
<comment type="caution">
    <text evidence="2">The sequence shown here is derived from an EMBL/GenBank/DDBJ whole genome shotgun (WGS) entry which is preliminary data.</text>
</comment>
<evidence type="ECO:0000313" key="3">
    <source>
        <dbReference type="Proteomes" id="UP000023152"/>
    </source>
</evidence>
<accession>X6NAA2</accession>
<gene>
    <name evidence="2" type="ORF">RFI_14958</name>
</gene>
<proteinExistence type="predicted"/>
<dbReference type="Proteomes" id="UP000023152">
    <property type="component" value="Unassembled WGS sequence"/>
</dbReference>